<dbReference type="RefSeq" id="WP_058232998.1">
    <property type="nucleotide sequence ID" value="NZ_FMYG01000006.1"/>
</dbReference>
<dbReference type="Proteomes" id="UP000183203">
    <property type="component" value="Unassembled WGS sequence"/>
</dbReference>
<evidence type="ECO:0000256" key="2">
    <source>
        <dbReference type="SAM" id="Phobius"/>
    </source>
</evidence>
<organism evidence="3 4">
    <name type="scientific">Microbacterium enclense</name>
    <dbReference type="NCBI Taxonomy" id="993073"/>
    <lineage>
        <taxon>Bacteria</taxon>
        <taxon>Bacillati</taxon>
        <taxon>Actinomycetota</taxon>
        <taxon>Actinomycetes</taxon>
        <taxon>Micrococcales</taxon>
        <taxon>Microbacteriaceae</taxon>
        <taxon>Microbacterium</taxon>
    </lineage>
</organism>
<evidence type="ECO:0008006" key="5">
    <source>
        <dbReference type="Google" id="ProtNLM"/>
    </source>
</evidence>
<dbReference type="AlphaFoldDB" id="A0A1G6NW36"/>
<dbReference type="STRING" id="993073.AS029_12935"/>
<reference evidence="3 4" key="1">
    <citation type="submission" date="2016-09" db="EMBL/GenBank/DDBJ databases">
        <authorList>
            <person name="Capua I."/>
            <person name="De Benedictis P."/>
            <person name="Joannis T."/>
            <person name="Lombin L.H."/>
            <person name="Cattoli G."/>
        </authorList>
    </citation>
    <scope>NUCLEOTIDE SEQUENCE [LARGE SCALE GENOMIC DNA]</scope>
    <source>
        <strain evidence="3 4">NIO-1002</strain>
    </source>
</reference>
<gene>
    <name evidence="3" type="ORF">SAMN05216418_2867</name>
</gene>
<sequence length="128" mass="13091">MFELTLPPGLIVSLLVGVILPLIVGLVTTRVTNSSTRALLLAVLSAAAGLLTELGESIAAGTAYDIGVGGLAALTTFLTAVGLHFGLYKPTGAAAALQSVGGKRLPDPRTSTREEYQDALDDRDDGAQ</sequence>
<feature type="transmembrane region" description="Helical" evidence="2">
    <location>
        <begin position="39"/>
        <end position="60"/>
    </location>
</feature>
<feature type="compositionally biased region" description="Basic and acidic residues" evidence="1">
    <location>
        <begin position="104"/>
        <end position="116"/>
    </location>
</feature>
<dbReference type="EMBL" id="FMYG01000006">
    <property type="protein sequence ID" value="SDC71841.1"/>
    <property type="molecule type" value="Genomic_DNA"/>
</dbReference>
<protein>
    <recommendedName>
        <fullName evidence="5">Holin</fullName>
    </recommendedName>
</protein>
<keyword evidence="2" id="KW-1133">Transmembrane helix</keyword>
<keyword evidence="2" id="KW-0472">Membrane</keyword>
<name>A0A1G6NW36_9MICO</name>
<keyword evidence="2" id="KW-0812">Transmembrane</keyword>
<accession>A0A1G6NW36</accession>
<feature type="compositionally biased region" description="Acidic residues" evidence="1">
    <location>
        <begin position="117"/>
        <end position="128"/>
    </location>
</feature>
<evidence type="ECO:0000256" key="1">
    <source>
        <dbReference type="SAM" id="MobiDB-lite"/>
    </source>
</evidence>
<evidence type="ECO:0000313" key="3">
    <source>
        <dbReference type="EMBL" id="SDC71841.1"/>
    </source>
</evidence>
<feature type="transmembrane region" description="Helical" evidence="2">
    <location>
        <begin position="66"/>
        <end position="88"/>
    </location>
</feature>
<feature type="transmembrane region" description="Helical" evidence="2">
    <location>
        <begin position="6"/>
        <end position="27"/>
    </location>
</feature>
<proteinExistence type="predicted"/>
<feature type="region of interest" description="Disordered" evidence="1">
    <location>
        <begin position="99"/>
        <end position="128"/>
    </location>
</feature>
<evidence type="ECO:0000313" key="4">
    <source>
        <dbReference type="Proteomes" id="UP000183203"/>
    </source>
</evidence>